<evidence type="ECO:0000259" key="2">
    <source>
        <dbReference type="Pfam" id="PF06911"/>
    </source>
</evidence>
<dbReference type="PANTHER" id="PTHR21068">
    <property type="entry name" value="SPARTIN"/>
    <property type="match status" value="1"/>
</dbReference>
<feature type="domain" description="Senescence" evidence="2">
    <location>
        <begin position="296"/>
        <end position="484"/>
    </location>
</feature>
<dbReference type="Proteomes" id="UP001418222">
    <property type="component" value="Unassembled WGS sequence"/>
</dbReference>
<protein>
    <recommendedName>
        <fullName evidence="2">Senescence domain-containing protein</fullName>
    </recommendedName>
</protein>
<name>A0AAP0G8V2_9ASPA</name>
<dbReference type="GO" id="GO:0005886">
    <property type="term" value="C:plasma membrane"/>
    <property type="evidence" value="ECO:0007669"/>
    <property type="project" value="TreeGrafter"/>
</dbReference>
<feature type="compositionally biased region" description="Low complexity" evidence="1">
    <location>
        <begin position="24"/>
        <end position="38"/>
    </location>
</feature>
<evidence type="ECO:0000313" key="3">
    <source>
        <dbReference type="EMBL" id="KAK8944920.1"/>
    </source>
</evidence>
<proteinExistence type="predicted"/>
<sequence length="496" mass="52945">MYYYRVDSLPSSLAGRQESDRFSHPSPAISPSPSMAASKKQTKSGQQLYPEVLVSNPEINSVFISNTNPNSRSSHSSIASDGKPSSLYPSIDTKDLENLFPDSAAPNLPPPVEETILRIPGAILHLIDRDNTVELASGEFTVARLRQAESIVAVLARIGDGDGYDDSAVQWPLARDEASVKLDESHYFFSLHVPKTASQDDESDGVLSYGLTFASKGQEGLLRELDGVLRTYSSFSVQKVAGKAASEVLDGSVTKQVTPVEAMAAGPKRDMLEKRSEAYWTALAPNVEDYSGSVAKAIAIGSGHLIKGILWCGDVTVDRLKWGEEIMKRKTSPCAQPTEISKDALKRIRRVKAVTKMSDKVVSGVLNGVIKVSGFVTGSIVNSKPGKKFFGMLPGEIALATLDGFGKVSDAVEMVGKNVLQTSSVVTTEVVSHKYGNQAAEITSEGLGAAGHAIGTAYAVFKIRKALNPKNAAKPTSIVKSAAKSIAADKNTKKSK</sequence>
<comment type="caution">
    <text evidence="3">The sequence shown here is derived from an EMBL/GenBank/DDBJ whole genome shotgun (WGS) entry which is preliminary data.</text>
</comment>
<feature type="region of interest" description="Disordered" evidence="1">
    <location>
        <begin position="64"/>
        <end position="87"/>
    </location>
</feature>
<dbReference type="InterPro" id="IPR045036">
    <property type="entry name" value="Spartin-like"/>
</dbReference>
<dbReference type="EMBL" id="JBBWWQ010000006">
    <property type="protein sequence ID" value="KAK8944920.1"/>
    <property type="molecule type" value="Genomic_DNA"/>
</dbReference>
<keyword evidence="4" id="KW-1185">Reference proteome</keyword>
<organism evidence="3 4">
    <name type="scientific">Platanthera zijinensis</name>
    <dbReference type="NCBI Taxonomy" id="2320716"/>
    <lineage>
        <taxon>Eukaryota</taxon>
        <taxon>Viridiplantae</taxon>
        <taxon>Streptophyta</taxon>
        <taxon>Embryophyta</taxon>
        <taxon>Tracheophyta</taxon>
        <taxon>Spermatophyta</taxon>
        <taxon>Magnoliopsida</taxon>
        <taxon>Liliopsida</taxon>
        <taxon>Asparagales</taxon>
        <taxon>Orchidaceae</taxon>
        <taxon>Orchidoideae</taxon>
        <taxon>Orchideae</taxon>
        <taxon>Orchidinae</taxon>
        <taxon>Platanthera</taxon>
    </lineage>
</organism>
<gene>
    <name evidence="3" type="ORF">KSP39_PZI007712</name>
</gene>
<feature type="compositionally biased region" description="Polar residues" evidence="1">
    <location>
        <begin position="64"/>
        <end position="79"/>
    </location>
</feature>
<reference evidence="3 4" key="1">
    <citation type="journal article" date="2022" name="Nat. Plants">
        <title>Genomes of leafy and leafless Platanthera orchids illuminate the evolution of mycoheterotrophy.</title>
        <authorList>
            <person name="Li M.H."/>
            <person name="Liu K.W."/>
            <person name="Li Z."/>
            <person name="Lu H.C."/>
            <person name="Ye Q.L."/>
            <person name="Zhang D."/>
            <person name="Wang J.Y."/>
            <person name="Li Y.F."/>
            <person name="Zhong Z.M."/>
            <person name="Liu X."/>
            <person name="Yu X."/>
            <person name="Liu D.K."/>
            <person name="Tu X.D."/>
            <person name="Liu B."/>
            <person name="Hao Y."/>
            <person name="Liao X.Y."/>
            <person name="Jiang Y.T."/>
            <person name="Sun W.H."/>
            <person name="Chen J."/>
            <person name="Chen Y.Q."/>
            <person name="Ai Y."/>
            <person name="Zhai J.W."/>
            <person name="Wu S.S."/>
            <person name="Zhou Z."/>
            <person name="Hsiao Y.Y."/>
            <person name="Wu W.L."/>
            <person name="Chen Y.Y."/>
            <person name="Lin Y.F."/>
            <person name="Hsu J.L."/>
            <person name="Li C.Y."/>
            <person name="Wang Z.W."/>
            <person name="Zhao X."/>
            <person name="Zhong W.Y."/>
            <person name="Ma X.K."/>
            <person name="Ma L."/>
            <person name="Huang J."/>
            <person name="Chen G.Z."/>
            <person name="Huang M.Z."/>
            <person name="Huang L."/>
            <person name="Peng D.H."/>
            <person name="Luo Y.B."/>
            <person name="Zou S.Q."/>
            <person name="Chen S.P."/>
            <person name="Lan S."/>
            <person name="Tsai W.C."/>
            <person name="Van de Peer Y."/>
            <person name="Liu Z.J."/>
        </authorList>
    </citation>
    <scope>NUCLEOTIDE SEQUENCE [LARGE SCALE GENOMIC DNA]</scope>
    <source>
        <strain evidence="3">Lor287</strain>
    </source>
</reference>
<accession>A0AAP0G8V2</accession>
<feature type="region of interest" description="Disordered" evidence="1">
    <location>
        <begin position="1"/>
        <end position="45"/>
    </location>
</feature>
<dbReference type="PANTHER" id="PTHR21068:SF33">
    <property type="entry name" value="OS03G0241900 PROTEIN"/>
    <property type="match status" value="1"/>
</dbReference>
<evidence type="ECO:0000256" key="1">
    <source>
        <dbReference type="SAM" id="MobiDB-lite"/>
    </source>
</evidence>
<evidence type="ECO:0000313" key="4">
    <source>
        <dbReference type="Proteomes" id="UP001418222"/>
    </source>
</evidence>
<dbReference type="Pfam" id="PF06911">
    <property type="entry name" value="Senescence"/>
    <property type="match status" value="1"/>
</dbReference>
<dbReference type="InterPro" id="IPR009686">
    <property type="entry name" value="Senescence/spartin_C"/>
</dbReference>
<dbReference type="AlphaFoldDB" id="A0AAP0G8V2"/>